<evidence type="ECO:0000313" key="7">
    <source>
        <dbReference type="EMBL" id="SHI57481.1"/>
    </source>
</evidence>
<gene>
    <name evidence="7" type="ORF">SAMN02745176_00659</name>
</gene>
<dbReference type="InterPro" id="IPR043594">
    <property type="entry name" value="HMGL"/>
</dbReference>
<name>A0A1M6C9K8_9FIRM</name>
<evidence type="ECO:0000256" key="2">
    <source>
        <dbReference type="ARBA" id="ARBA00022679"/>
    </source>
</evidence>
<dbReference type="NCBIfam" id="NF004283">
    <property type="entry name" value="PRK05692.1"/>
    <property type="match status" value="1"/>
</dbReference>
<dbReference type="SUPFAM" id="SSF51569">
    <property type="entry name" value="Aldolase"/>
    <property type="match status" value="1"/>
</dbReference>
<dbReference type="PROSITE" id="PS50991">
    <property type="entry name" value="PYR_CT"/>
    <property type="match status" value="1"/>
</dbReference>
<dbReference type="RefSeq" id="WP_073024526.1">
    <property type="nucleotide sequence ID" value="NZ_FQZS01000005.1"/>
</dbReference>
<dbReference type="EMBL" id="FQZS01000005">
    <property type="protein sequence ID" value="SHI57481.1"/>
    <property type="molecule type" value="Genomic_DNA"/>
</dbReference>
<keyword evidence="8" id="KW-1185">Reference proteome</keyword>
<organism evidence="7 8">
    <name type="scientific">Lutispora thermophila DSM 19022</name>
    <dbReference type="NCBI Taxonomy" id="1122184"/>
    <lineage>
        <taxon>Bacteria</taxon>
        <taxon>Bacillati</taxon>
        <taxon>Bacillota</taxon>
        <taxon>Clostridia</taxon>
        <taxon>Lutisporales</taxon>
        <taxon>Lutisporaceae</taxon>
        <taxon>Lutispora</taxon>
    </lineage>
</organism>
<keyword evidence="2 5" id="KW-0808">Transferase</keyword>
<evidence type="ECO:0000313" key="8">
    <source>
        <dbReference type="Proteomes" id="UP000184442"/>
    </source>
</evidence>
<dbReference type="InterPro" id="IPR013785">
    <property type="entry name" value="Aldolase_TIM"/>
</dbReference>
<feature type="domain" description="Pyruvate carboxyltransferase" evidence="6">
    <location>
        <begin position="7"/>
        <end position="274"/>
    </location>
</feature>
<evidence type="ECO:0000256" key="1">
    <source>
        <dbReference type="ARBA" id="ARBA00009405"/>
    </source>
</evidence>
<dbReference type="PANTHER" id="PTHR42738:SF7">
    <property type="entry name" value="HYDROXYMETHYLGLUTARYL-COA LYASE"/>
    <property type="match status" value="1"/>
</dbReference>
<accession>A0A1M6C9K8</accession>
<evidence type="ECO:0000256" key="3">
    <source>
        <dbReference type="ARBA" id="ARBA00022723"/>
    </source>
</evidence>
<dbReference type="InterPro" id="IPR002034">
    <property type="entry name" value="AIPM/Hcit_synth_CS"/>
</dbReference>
<dbReference type="AlphaFoldDB" id="A0A1M6C9K8"/>
<dbReference type="GO" id="GO:0046872">
    <property type="term" value="F:metal ion binding"/>
    <property type="evidence" value="ECO:0007669"/>
    <property type="project" value="UniProtKB-KW"/>
</dbReference>
<proteinExistence type="inferred from homology"/>
<evidence type="ECO:0000256" key="5">
    <source>
        <dbReference type="RuleBase" id="RU003523"/>
    </source>
</evidence>
<comment type="similarity">
    <text evidence="5">Belongs to the alpha-IPM synthase/homocitrate synthase family.</text>
</comment>
<dbReference type="PROSITE" id="PS00815">
    <property type="entry name" value="AIPM_HOMOCIT_SYNTH_1"/>
    <property type="match status" value="1"/>
</dbReference>
<dbReference type="GO" id="GO:0046951">
    <property type="term" value="P:ketone body biosynthetic process"/>
    <property type="evidence" value="ECO:0007669"/>
    <property type="project" value="TreeGrafter"/>
</dbReference>
<dbReference type="PANTHER" id="PTHR42738">
    <property type="entry name" value="HYDROXYMETHYLGLUTARYL-COA LYASE"/>
    <property type="match status" value="1"/>
</dbReference>
<sequence length="304" mass="33212">MNLPSKITICEVGLRDGLQNEAKILQTSEKLEIAKDLIDAGFKVIELGSFMSPKAVPQMADTDELYKQLNQVDEVELRALIANKKGVERAINCGCRKVKINVSASRGHNLANLNMTPEESVAGFKEIVDMAAEHGIEVSGSISMPFGSPWEGKIPLEDVQSIVEAYLNVGVSEISLSDASGMAVPNQVYEMCSKMKERYPQVKWWLHFHNTRGMAMANIIAAMQAGMTQFDSSFCGLGGCPFVPGAAGNVSSEDVVHMMDEMGIETGIDIVKLIELSKKVRQMVGHDTDSYILKAGRSKDLIKK</sequence>
<dbReference type="Gene3D" id="3.20.20.70">
    <property type="entry name" value="Aldolase class I"/>
    <property type="match status" value="1"/>
</dbReference>
<protein>
    <submittedName>
        <fullName evidence="7">Hydroxymethylglutaryl-CoA lyase</fullName>
    </submittedName>
</protein>
<dbReference type="Proteomes" id="UP000184442">
    <property type="component" value="Unassembled WGS sequence"/>
</dbReference>
<dbReference type="GO" id="GO:0006552">
    <property type="term" value="P:L-leucine catabolic process"/>
    <property type="evidence" value="ECO:0007669"/>
    <property type="project" value="TreeGrafter"/>
</dbReference>
<reference evidence="7 8" key="1">
    <citation type="submission" date="2016-11" db="EMBL/GenBank/DDBJ databases">
        <authorList>
            <person name="Jaros S."/>
            <person name="Januszkiewicz K."/>
            <person name="Wedrychowicz H."/>
        </authorList>
    </citation>
    <scope>NUCLEOTIDE SEQUENCE [LARGE SCALE GENOMIC DNA]</scope>
    <source>
        <strain evidence="7 8">DSM 19022</strain>
    </source>
</reference>
<dbReference type="InterPro" id="IPR000891">
    <property type="entry name" value="PYR_CT"/>
</dbReference>
<dbReference type="OrthoDB" id="9784013at2"/>
<dbReference type="FunFam" id="3.20.20.70:FF:000071">
    <property type="entry name" value="Hydroxymethylglutaryl-CoA lyase"/>
    <property type="match status" value="1"/>
</dbReference>
<dbReference type="GO" id="GO:0004419">
    <property type="term" value="F:hydroxymethylglutaryl-CoA lyase activity"/>
    <property type="evidence" value="ECO:0007669"/>
    <property type="project" value="TreeGrafter"/>
</dbReference>
<evidence type="ECO:0000256" key="4">
    <source>
        <dbReference type="ARBA" id="ARBA00023239"/>
    </source>
</evidence>
<dbReference type="Pfam" id="PF00682">
    <property type="entry name" value="HMGL-like"/>
    <property type="match status" value="1"/>
</dbReference>
<dbReference type="STRING" id="1122184.SAMN02745176_00659"/>
<dbReference type="GO" id="GO:0046912">
    <property type="term" value="F:acyltransferase activity, acyl groups converted into alkyl on transfer"/>
    <property type="evidence" value="ECO:0007669"/>
    <property type="project" value="InterPro"/>
</dbReference>
<comment type="similarity">
    <text evidence="1">Belongs to the HMG-CoA lyase family.</text>
</comment>
<dbReference type="CDD" id="cd07938">
    <property type="entry name" value="DRE_TIM_HMGL"/>
    <property type="match status" value="1"/>
</dbReference>
<keyword evidence="4 7" id="KW-0456">Lyase</keyword>
<keyword evidence="3" id="KW-0479">Metal-binding</keyword>
<evidence type="ECO:0000259" key="6">
    <source>
        <dbReference type="PROSITE" id="PS50991"/>
    </source>
</evidence>